<dbReference type="PROSITE" id="PS51192">
    <property type="entry name" value="HELICASE_ATP_BIND_1"/>
    <property type="match status" value="1"/>
</dbReference>
<dbReference type="Pfam" id="PF00176">
    <property type="entry name" value="SNF2-rel_dom"/>
    <property type="match status" value="1"/>
</dbReference>
<reference evidence="2" key="1">
    <citation type="submission" date="2018-05" db="EMBL/GenBank/DDBJ databases">
        <authorList>
            <person name="Lanie J.A."/>
            <person name="Ng W.-L."/>
            <person name="Kazmierczak K.M."/>
            <person name="Andrzejewski T.M."/>
            <person name="Davidsen T.M."/>
            <person name="Wayne K.J."/>
            <person name="Tettelin H."/>
            <person name="Glass J.I."/>
            <person name="Rusch D."/>
            <person name="Podicherti R."/>
            <person name="Tsui H.-C.T."/>
            <person name="Winkler M.E."/>
        </authorList>
    </citation>
    <scope>NUCLEOTIDE SEQUENCE</scope>
</reference>
<dbReference type="InterPro" id="IPR000330">
    <property type="entry name" value="SNF2_N"/>
</dbReference>
<evidence type="ECO:0000259" key="1">
    <source>
        <dbReference type="PROSITE" id="PS51192"/>
    </source>
</evidence>
<dbReference type="SMART" id="SM00487">
    <property type="entry name" value="DEXDc"/>
    <property type="match status" value="1"/>
</dbReference>
<accession>A0A381YPJ4</accession>
<dbReference type="GO" id="GO:0005524">
    <property type="term" value="F:ATP binding"/>
    <property type="evidence" value="ECO:0007669"/>
    <property type="project" value="InterPro"/>
</dbReference>
<organism evidence="2">
    <name type="scientific">marine metagenome</name>
    <dbReference type="NCBI Taxonomy" id="408172"/>
    <lineage>
        <taxon>unclassified sequences</taxon>
        <taxon>metagenomes</taxon>
        <taxon>ecological metagenomes</taxon>
    </lineage>
</organism>
<name>A0A381YPJ4_9ZZZZ</name>
<sequence>MSKDTKKIRIIKYKNPEIYDVLDKIPLFNGMRNHHFGEIVRFKNNSLAQIIRKRKTGRKALVFISSKNASNLTKLIYHQRMKYINWPKLTDKNFSSKIKKIFEDLHYTKPTNTYVNKEACNATYGKIKLGFYQKIVSSYLIYGPYRGLLAWHGLGSGKTCTSIDVLNSFILKVHFNNEFSNSILSNKNKDELDIPISPKKIYVVIPPVKSLEENYRMEISKTCPSIIKDFVENSQFNKDGSRPKKDPTNRIINKYVKIISYVSLSNRVKKGIIKLDNSLFILDESHNLLYPAKRYKQEYDYLVTKLKSAKNIKILLLTATPIFKSITDLPRLINIMKYKDEKQLPETEDKFNNKYYNVFGQLKSKKLSNDVKGYISFFDIEDDISLFAIKKMMKPYITKVDEDHFSRWEKTHEREQKKYEIINSNDIYDKNFRNEKFTNAVSGYYKKSSAMSNLPSVYSRKGIYPAKFHRLLKNIEKYDKEKHFIISRHKAAGANGIGFFLETKGWNRLSNNKNDHGTKKPITKIQIVQKLSDLDEKLKIKTITQNNYDKKREKLFKNFEGTSYKSFLIFNSSSTAKAISQGRKFYNTEENTDGKYARIFIGDEKFSEGVSLSDTLHVHLFEPFYSLQGEKQAIARAVRKCSHKRLPYKDRVVKIHKYYNKNMTDDFISKYALKKQEVLQKIINSTIFGALEN</sequence>
<gene>
    <name evidence="2" type="ORF">METZ01_LOCUS131800</name>
</gene>
<dbReference type="InterPro" id="IPR027417">
    <property type="entry name" value="P-loop_NTPase"/>
</dbReference>
<dbReference type="AlphaFoldDB" id="A0A381YPJ4"/>
<dbReference type="Gene3D" id="3.40.50.300">
    <property type="entry name" value="P-loop containing nucleotide triphosphate hydrolases"/>
    <property type="match status" value="2"/>
</dbReference>
<feature type="domain" description="Helicase ATP-binding" evidence="1">
    <location>
        <begin position="139"/>
        <end position="339"/>
    </location>
</feature>
<dbReference type="SUPFAM" id="SSF52540">
    <property type="entry name" value="P-loop containing nucleoside triphosphate hydrolases"/>
    <property type="match status" value="2"/>
</dbReference>
<dbReference type="InterPro" id="IPR014001">
    <property type="entry name" value="Helicase_ATP-bd"/>
</dbReference>
<evidence type="ECO:0000313" key="2">
    <source>
        <dbReference type="EMBL" id="SVA78946.1"/>
    </source>
</evidence>
<protein>
    <recommendedName>
        <fullName evidence="1">Helicase ATP-binding domain-containing protein</fullName>
    </recommendedName>
</protein>
<proteinExistence type="predicted"/>
<dbReference type="EMBL" id="UINC01018733">
    <property type="protein sequence ID" value="SVA78946.1"/>
    <property type="molecule type" value="Genomic_DNA"/>
</dbReference>